<accession>A0A428UUZ1</accession>
<proteinExistence type="predicted"/>
<feature type="region of interest" description="Disordered" evidence="1">
    <location>
        <begin position="42"/>
        <end position="78"/>
    </location>
</feature>
<dbReference type="Proteomes" id="UP000288429">
    <property type="component" value="Unassembled WGS sequence"/>
</dbReference>
<sequence length="78" mass="8814">MIKYIANLDKKDPQTGLTVVISSYTTLSSRFHAKQERLFVFKPEHVPPSMQKRRKSKKPEAPRANDSDLGLGLGCRIS</sequence>
<dbReference type="EMBL" id="NIZV01000026">
    <property type="protein sequence ID" value="RSM18067.1"/>
    <property type="molecule type" value="Genomic_DNA"/>
</dbReference>
<evidence type="ECO:0000256" key="1">
    <source>
        <dbReference type="SAM" id="MobiDB-lite"/>
    </source>
</evidence>
<protein>
    <submittedName>
        <fullName evidence="2">Uncharacterized protein</fullName>
    </submittedName>
</protein>
<organism evidence="2 3">
    <name type="scientific">Fusarium ambrosium</name>
    <dbReference type="NCBI Taxonomy" id="131363"/>
    <lineage>
        <taxon>Eukaryota</taxon>
        <taxon>Fungi</taxon>
        <taxon>Dikarya</taxon>
        <taxon>Ascomycota</taxon>
        <taxon>Pezizomycotina</taxon>
        <taxon>Sordariomycetes</taxon>
        <taxon>Hypocreomycetidae</taxon>
        <taxon>Hypocreales</taxon>
        <taxon>Nectriaceae</taxon>
        <taxon>Fusarium</taxon>
        <taxon>Fusarium solani species complex</taxon>
    </lineage>
</organism>
<gene>
    <name evidence="2" type="ORF">CDV31_003166</name>
</gene>
<comment type="caution">
    <text evidence="2">The sequence shown here is derived from an EMBL/GenBank/DDBJ whole genome shotgun (WGS) entry which is preliminary data.</text>
</comment>
<evidence type="ECO:0000313" key="3">
    <source>
        <dbReference type="Proteomes" id="UP000288429"/>
    </source>
</evidence>
<evidence type="ECO:0000313" key="2">
    <source>
        <dbReference type="EMBL" id="RSM18067.1"/>
    </source>
</evidence>
<reference evidence="2 3" key="1">
    <citation type="submission" date="2017-06" db="EMBL/GenBank/DDBJ databases">
        <title>Cmopartive genomic analysis of Ambrosia Fusariam Clade fungi.</title>
        <authorList>
            <person name="Stajich J.E."/>
            <person name="Carrillo J."/>
            <person name="Kijimoto T."/>
            <person name="Eskalen A."/>
            <person name="O'Donnell K."/>
            <person name="Kasson M."/>
        </authorList>
    </citation>
    <scope>NUCLEOTIDE SEQUENCE [LARGE SCALE GENOMIC DNA]</scope>
    <source>
        <strain evidence="2 3">NRRL 20438</strain>
    </source>
</reference>
<name>A0A428UUZ1_9HYPO</name>
<keyword evidence="3" id="KW-1185">Reference proteome</keyword>
<dbReference type="AlphaFoldDB" id="A0A428UUZ1"/>